<comment type="catalytic activity">
    <reaction evidence="3">
        <text>a beta-D-Man-(1-&gt;4)-beta-D-GlcNAc-(1-&gt;4)-alpha-D-GlcNAc-diphospho-di-trans,poly-cis-dolichol + GDP-alpha-D-mannose = an alpha-D-Man-(1-&gt;3)-beta-D-Man-(1-&gt;4)-beta-D-GlcNAc-(1-&gt;4)-alpha-D-GlcNAc-diphospho-di-trans,poly-cis-dolichol + GDP + H(+)</text>
        <dbReference type="Rhea" id="RHEA:29515"/>
        <dbReference type="Rhea" id="RHEA-COMP:19511"/>
        <dbReference type="Rhea" id="RHEA-COMP:19513"/>
        <dbReference type="ChEBI" id="CHEBI:15378"/>
        <dbReference type="ChEBI" id="CHEBI:57527"/>
        <dbReference type="ChEBI" id="CHEBI:58189"/>
        <dbReference type="ChEBI" id="CHEBI:58472"/>
        <dbReference type="ChEBI" id="CHEBI:132510"/>
        <dbReference type="EC" id="2.4.1.132"/>
    </reaction>
    <physiologicalReaction direction="left-to-right" evidence="3">
        <dbReference type="Rhea" id="RHEA:29516"/>
    </physiologicalReaction>
</comment>
<keyword evidence="1 3" id="KW-0328">Glycosyltransferase</keyword>
<dbReference type="OrthoDB" id="448893at2759"/>
<keyword evidence="3" id="KW-0812">Transmembrane</keyword>
<dbReference type="PANTHER" id="PTHR45918">
    <property type="entry name" value="ALPHA-1,3/1,6-MANNOSYLTRANSFERASE ALG2"/>
    <property type="match status" value="1"/>
</dbReference>
<comment type="pathway">
    <text evidence="3">Protein modification; protein glycosylation.</text>
</comment>
<keyword evidence="6" id="KW-1185">Reference proteome</keyword>
<reference evidence="5 6" key="1">
    <citation type="journal article" date="2004" name="Science">
        <title>Complete genome sequence of the apicomplexan, Cryptosporidium parvum.</title>
        <authorList>
            <person name="Abrahamsen M.S."/>
            <person name="Templeton T.J."/>
            <person name="Enomoto S."/>
            <person name="Abrahante J.E."/>
            <person name="Zhu G."/>
            <person name="Lancto C.A."/>
            <person name="Deng M."/>
            <person name="Liu C."/>
            <person name="Widmer G."/>
            <person name="Tzipori S."/>
            <person name="Buck G.A."/>
            <person name="Xu P."/>
            <person name="Bankier A.T."/>
            <person name="Dear P.H."/>
            <person name="Konfortov B.A."/>
            <person name="Spriggs H.F."/>
            <person name="Iyer L."/>
            <person name="Anantharaman V."/>
            <person name="Aravind L."/>
            <person name="Kapur V."/>
        </authorList>
    </citation>
    <scope>NUCLEOTIDE SEQUENCE [LARGE SCALE GENOMIC DNA]</scope>
    <source>
        <strain evidence="6">Iowa II</strain>
    </source>
</reference>
<dbReference type="PANTHER" id="PTHR45918:SF1">
    <property type="entry name" value="ALPHA-1,3_1,6-MANNOSYLTRANSFERASE ALG2"/>
    <property type="match status" value="1"/>
</dbReference>
<dbReference type="GeneID" id="3371383"/>
<evidence type="ECO:0000259" key="4">
    <source>
        <dbReference type="Pfam" id="PF00534"/>
    </source>
</evidence>
<dbReference type="GO" id="GO:0102704">
    <property type="term" value="F:GDP-Man:Man(2)GlcNAc(2)-PP-Dol alpha-1,6-mannosyltransferase activity"/>
    <property type="evidence" value="ECO:0007669"/>
    <property type="project" value="UniProtKB-UniRule"/>
</dbReference>
<dbReference type="AlphaFoldDB" id="Q5CT33"/>
<sequence length="474" mass="54653">RVSSSSLLFDRMKPIKRVAVTHLECGIGGAEQLMVLASLALQSYKSSNEKIELTLFTSYHDKSHSFSATNDGRIKVKVYGNWIPRTFFGYGTTLFSYIRIIYTSLIMFFFVMMTSFSLEKTSRYYDVILNDQVSVINPILKLMTRRLIFYCHFPDQLLVRKRDGSLRKMYRYVMDFLEEFGMRYCDYVFVNSIFTRKVYIETFKGLISNANKYPLTLSYPEVLYPPVNLEDIPSEEECENCFSNSKIPQQLNRAPNVPFFLSLNRYERKKNIELAIKSFAILRDQYKPGEKLCLVISGGYDKRVSENIEYFEELLRLANSYAFNVYIGNECIESTDSCFSVVFLRSISDSLRWSLLRKSIGLLYTPENEHFGMVPCEAMSVGTCVIACNSGGPTETIVHGKTGFLCEPNPENFAIRMNELIKISRDSIESSVWSSSCKERVTALFSQSIFQKRLCEVAYSNETKSKVFKKIKHL</sequence>
<keyword evidence="3" id="KW-1133">Transmembrane helix</keyword>
<accession>Q5CT33</accession>
<dbReference type="Gene3D" id="3.40.50.2000">
    <property type="entry name" value="Glycogen Phosphorylase B"/>
    <property type="match status" value="1"/>
</dbReference>
<dbReference type="GO" id="GO:0005789">
    <property type="term" value="C:endoplasmic reticulum membrane"/>
    <property type="evidence" value="ECO:0007669"/>
    <property type="project" value="UniProtKB-SubCell"/>
</dbReference>
<feature type="transmembrane region" description="Helical" evidence="3">
    <location>
        <begin position="94"/>
        <end position="113"/>
    </location>
</feature>
<dbReference type="CDD" id="cd03805">
    <property type="entry name" value="GT4_ALG2-like"/>
    <property type="match status" value="1"/>
</dbReference>
<gene>
    <name evidence="5" type="ORF">cgd1_230</name>
</gene>
<dbReference type="KEGG" id="cpv:cgd1_230"/>
<protein>
    <recommendedName>
        <fullName evidence="3">Alpha-1,3/1,6-mannosyltransferase ALG2</fullName>
        <ecNumber evidence="3">2.4.1.132</ecNumber>
        <ecNumber evidence="3">2.4.1.257</ecNumber>
    </recommendedName>
    <alternativeName>
        <fullName evidence="3">GDP-Man:Man(1)GlcNAc(2)-PP-Dol alpha-1,3-mannosyltransferase</fullName>
    </alternativeName>
</protein>
<comment type="catalytic activity">
    <reaction evidence="3">
        <text>an alpha-D-Man-(1-&gt;3)-beta-D-Man-(1-&gt;4)-beta-D-GlcNAc-(1-&gt;4)-alpha-D-GlcNAc-diphospho-di-trans,poly-cis-dolichol + GDP-alpha-D-mannose = an alpha-D-Man-(1-&gt;3)-[alpha-D-Man-(1-&gt;6)]-beta-D-Man-(1-&gt;4)-beta-D-GlcNAc-(1-&gt;4)-alpha-D-GlcNAc-diphospho-di-trans,poly-cis-dolichol + GDP + H(+)</text>
        <dbReference type="Rhea" id="RHEA:29519"/>
        <dbReference type="Rhea" id="RHEA-COMP:19513"/>
        <dbReference type="Rhea" id="RHEA-COMP:19515"/>
        <dbReference type="ChEBI" id="CHEBI:15378"/>
        <dbReference type="ChEBI" id="CHEBI:57527"/>
        <dbReference type="ChEBI" id="CHEBI:58189"/>
        <dbReference type="ChEBI" id="CHEBI:132510"/>
        <dbReference type="ChEBI" id="CHEBI:132511"/>
        <dbReference type="EC" id="2.4.1.257"/>
    </reaction>
    <physiologicalReaction direction="left-to-right" evidence="3">
        <dbReference type="Rhea" id="RHEA:29520"/>
    </physiologicalReaction>
</comment>
<dbReference type="Pfam" id="PF00534">
    <property type="entry name" value="Glycos_transf_1"/>
    <property type="match status" value="1"/>
</dbReference>
<dbReference type="EC" id="2.4.1.132" evidence="3"/>
<feature type="non-terminal residue" evidence="5">
    <location>
        <position position="1"/>
    </location>
</feature>
<evidence type="ECO:0000256" key="2">
    <source>
        <dbReference type="ARBA" id="ARBA00022679"/>
    </source>
</evidence>
<keyword evidence="3" id="KW-0472">Membrane</keyword>
<evidence type="ECO:0000256" key="1">
    <source>
        <dbReference type="ARBA" id="ARBA00022676"/>
    </source>
</evidence>
<name>Q5CT33_CRYPI</name>
<dbReference type="GO" id="GO:0004378">
    <property type="term" value="F:GDP-Man:Man(1)GlcNAc(2)-PP-Dol alpha-1,3-mannosyltransferase activity"/>
    <property type="evidence" value="ECO:0007669"/>
    <property type="project" value="UniProtKB-UniRule"/>
</dbReference>
<comment type="caution">
    <text evidence="5">The sequence shown here is derived from an EMBL/GenBank/DDBJ whole genome shotgun (WGS) entry which is preliminary data.</text>
</comment>
<comment type="subcellular location">
    <subcellularLocation>
        <location evidence="3">Endoplasmic reticulum membrane</location>
        <topology evidence="3">Single-pass membrane protein</topology>
    </subcellularLocation>
</comment>
<comment type="function">
    <text evidence="3">Mannosylates Man(2)GlcNAc(2)-dolichol diphosphate and Man(1)GlcNAc(2)-dolichol diphosphate to form Man(3)GlcNAc(2)-dolichol diphosphate.</text>
</comment>
<evidence type="ECO:0000313" key="6">
    <source>
        <dbReference type="Proteomes" id="UP000006726"/>
    </source>
</evidence>
<dbReference type="STRING" id="353152.Q5CT33"/>
<dbReference type="Proteomes" id="UP000006726">
    <property type="component" value="Chromosome 1"/>
</dbReference>
<feature type="domain" description="Glycosyl transferase family 1" evidence="4">
    <location>
        <begin position="246"/>
        <end position="423"/>
    </location>
</feature>
<dbReference type="InParanoid" id="Q5CT33"/>
<dbReference type="UniPathway" id="UPA00378"/>
<dbReference type="EC" id="2.4.1.257" evidence="3"/>
<evidence type="ECO:0000313" key="5">
    <source>
        <dbReference type="EMBL" id="EAK88595.1"/>
    </source>
</evidence>
<organism evidence="5 6">
    <name type="scientific">Cryptosporidium parvum (strain Iowa II)</name>
    <dbReference type="NCBI Taxonomy" id="353152"/>
    <lineage>
        <taxon>Eukaryota</taxon>
        <taxon>Sar</taxon>
        <taxon>Alveolata</taxon>
        <taxon>Apicomplexa</taxon>
        <taxon>Conoidasida</taxon>
        <taxon>Coccidia</taxon>
        <taxon>Eucoccidiorida</taxon>
        <taxon>Eimeriorina</taxon>
        <taxon>Cryptosporidiidae</taxon>
        <taxon>Cryptosporidium</taxon>
    </lineage>
</organism>
<dbReference type="RefSeq" id="XP_627884.1">
    <property type="nucleotide sequence ID" value="XM_627884.1"/>
</dbReference>
<keyword evidence="2 3" id="KW-0808">Transferase</keyword>
<comment type="similarity">
    <text evidence="3">Belongs to the glycosyltransferase group 1 family.</text>
</comment>
<dbReference type="InterPro" id="IPR027054">
    <property type="entry name" value="ALG2"/>
</dbReference>
<evidence type="ECO:0000256" key="3">
    <source>
        <dbReference type="RuleBase" id="RU367136"/>
    </source>
</evidence>
<dbReference type="InterPro" id="IPR001296">
    <property type="entry name" value="Glyco_trans_1"/>
</dbReference>
<proteinExistence type="inferred from homology"/>
<dbReference type="OMA" id="AMYMKCP"/>
<dbReference type="EMBL" id="AAEE01000006">
    <property type="protein sequence ID" value="EAK88595.1"/>
    <property type="molecule type" value="Genomic_DNA"/>
</dbReference>
<dbReference type="SUPFAM" id="SSF53756">
    <property type="entry name" value="UDP-Glycosyltransferase/glycogen phosphorylase"/>
    <property type="match status" value="1"/>
</dbReference>